<organism evidence="3">
    <name type="scientific">Brugia timori</name>
    <dbReference type="NCBI Taxonomy" id="42155"/>
    <lineage>
        <taxon>Eukaryota</taxon>
        <taxon>Metazoa</taxon>
        <taxon>Ecdysozoa</taxon>
        <taxon>Nematoda</taxon>
        <taxon>Chromadorea</taxon>
        <taxon>Rhabditida</taxon>
        <taxon>Spirurina</taxon>
        <taxon>Spiruromorpha</taxon>
        <taxon>Filarioidea</taxon>
        <taxon>Onchocercidae</taxon>
        <taxon>Brugia</taxon>
    </lineage>
</organism>
<dbReference type="SUPFAM" id="SSF103642">
    <property type="entry name" value="Sec-C motif"/>
    <property type="match status" value="1"/>
</dbReference>
<protein>
    <submittedName>
        <fullName evidence="3">HNHc domain-containing protein</fullName>
    </submittedName>
</protein>
<reference evidence="1 2" key="2">
    <citation type="submission" date="2018-11" db="EMBL/GenBank/DDBJ databases">
        <authorList>
            <consortium name="Pathogen Informatics"/>
        </authorList>
    </citation>
    <scope>NUCLEOTIDE SEQUENCE [LARGE SCALE GENOMIC DNA]</scope>
</reference>
<sequence length="344" mass="38710">MATDERNKHGLQRYIRADIRRRIRQRCGFGCVRCGRAIIDYEHFDPPFHECTDHVAEGITLLCIECHGLKERGWIDAGEIRDADADPFCKREGFSFGPFYIGRKEIPEIRVGVVIMRNVKCALRINGDEILSIKAPETEGGPFLLSAQFFDISGKRIMSVVDNEWRVRSENWDVQAEGEKKNGKGGGKITIRRAPGDIALQIRVEPPNLFIVERLEMEHKGVKISCSEGKPLTVQTVEGISMKTEGWEINEADEGIIFEEGILSAARSPESGRRSNIYIKSMSFSTTGAAKSSISGESRENSEQSYSEFQRGPLVSEFVFNRVRNSPCPCRGGRLYKDCHGKLF</sequence>
<accession>A0A0R3QD84</accession>
<dbReference type="WBParaSite" id="BTMF_0000431801-mRNA-1">
    <property type="protein sequence ID" value="BTMF_0000431801-mRNA-1"/>
    <property type="gene ID" value="BTMF_0000431801"/>
</dbReference>
<reference evidence="3" key="1">
    <citation type="submission" date="2017-02" db="UniProtKB">
        <authorList>
            <consortium name="WormBaseParasite"/>
        </authorList>
    </citation>
    <scope>IDENTIFICATION</scope>
</reference>
<evidence type="ECO:0000313" key="3">
    <source>
        <dbReference type="WBParaSite" id="BTMF_0000431801-mRNA-1"/>
    </source>
</evidence>
<name>A0A0R3QD84_9BILA</name>
<dbReference type="Proteomes" id="UP000280834">
    <property type="component" value="Unassembled WGS sequence"/>
</dbReference>
<proteinExistence type="predicted"/>
<dbReference type="AlphaFoldDB" id="A0A0R3QD84"/>
<evidence type="ECO:0000313" key="2">
    <source>
        <dbReference type="Proteomes" id="UP000280834"/>
    </source>
</evidence>
<evidence type="ECO:0000313" key="1">
    <source>
        <dbReference type="EMBL" id="VDO15149.1"/>
    </source>
</evidence>
<keyword evidence="2" id="KW-1185">Reference proteome</keyword>
<dbReference type="EMBL" id="UZAG01003307">
    <property type="protein sequence ID" value="VDO15149.1"/>
    <property type="molecule type" value="Genomic_DNA"/>
</dbReference>
<gene>
    <name evidence="1" type="ORF">BTMF_LOCUS3614</name>
</gene>